<dbReference type="Pfam" id="PF04294">
    <property type="entry name" value="VanW"/>
    <property type="match status" value="1"/>
</dbReference>
<keyword evidence="5" id="KW-1185">Reference proteome</keyword>
<protein>
    <submittedName>
        <fullName evidence="4">Vancomycin resistance protein</fullName>
    </submittedName>
</protein>
<proteinExistence type="predicted"/>
<dbReference type="InterPro" id="IPR007391">
    <property type="entry name" value="Vancomycin_resist_VanW"/>
</dbReference>
<organism evidence="4 5">
    <name type="scientific">Polyangium fumosum</name>
    <dbReference type="NCBI Taxonomy" id="889272"/>
    <lineage>
        <taxon>Bacteria</taxon>
        <taxon>Pseudomonadati</taxon>
        <taxon>Myxococcota</taxon>
        <taxon>Polyangia</taxon>
        <taxon>Polyangiales</taxon>
        <taxon>Polyangiaceae</taxon>
        <taxon>Polyangium</taxon>
    </lineage>
</organism>
<feature type="domain" description="YoaR-like putative peptidoglycan binding" evidence="3">
    <location>
        <begin position="103"/>
        <end position="208"/>
    </location>
</feature>
<gene>
    <name evidence="4" type="ORF">E8A74_22125</name>
</gene>
<evidence type="ECO:0000313" key="4">
    <source>
        <dbReference type="EMBL" id="TKD04970.1"/>
    </source>
</evidence>
<keyword evidence="2" id="KW-0812">Transmembrane</keyword>
<dbReference type="PANTHER" id="PTHR35788">
    <property type="entry name" value="EXPORTED PROTEIN-RELATED"/>
    <property type="match status" value="1"/>
</dbReference>
<dbReference type="AlphaFoldDB" id="A0A4U1J9A0"/>
<dbReference type="OrthoDB" id="9813301at2"/>
<evidence type="ECO:0000256" key="1">
    <source>
        <dbReference type="SAM" id="MobiDB-lite"/>
    </source>
</evidence>
<name>A0A4U1J9A0_9BACT</name>
<dbReference type="EMBL" id="SSMQ01000023">
    <property type="protein sequence ID" value="TKD04970.1"/>
    <property type="molecule type" value="Genomic_DNA"/>
</dbReference>
<evidence type="ECO:0000313" key="5">
    <source>
        <dbReference type="Proteomes" id="UP000309215"/>
    </source>
</evidence>
<dbReference type="InterPro" id="IPR022029">
    <property type="entry name" value="YoaR-like_PG-bd"/>
</dbReference>
<keyword evidence="2" id="KW-0472">Membrane</keyword>
<dbReference type="PANTHER" id="PTHR35788:SF1">
    <property type="entry name" value="EXPORTED PROTEIN"/>
    <property type="match status" value="1"/>
</dbReference>
<comment type="caution">
    <text evidence="4">The sequence shown here is derived from an EMBL/GenBank/DDBJ whole genome shotgun (WGS) entry which is preliminary data.</text>
</comment>
<dbReference type="InterPro" id="IPR052913">
    <property type="entry name" value="Glycopeptide_resist_protein"/>
</dbReference>
<accession>A0A4U1J9A0</accession>
<reference evidence="4 5" key="1">
    <citation type="submission" date="2019-04" db="EMBL/GenBank/DDBJ databases">
        <authorList>
            <person name="Li Y."/>
            <person name="Wang J."/>
        </authorList>
    </citation>
    <scope>NUCLEOTIDE SEQUENCE [LARGE SCALE GENOMIC DNA]</scope>
    <source>
        <strain evidence="4 5">DSM 14668</strain>
    </source>
</reference>
<feature type="region of interest" description="Disordered" evidence="1">
    <location>
        <begin position="1"/>
        <end position="24"/>
    </location>
</feature>
<evidence type="ECO:0000256" key="2">
    <source>
        <dbReference type="SAM" id="Phobius"/>
    </source>
</evidence>
<dbReference type="Proteomes" id="UP000309215">
    <property type="component" value="Unassembled WGS sequence"/>
</dbReference>
<sequence length="506" mass="54888">MRDLPPSPIEKLPKTERSPLRSQRSSVQKSTLLLVLGIGTSVAAGLGLGAYRYGPRSPVVEGLFLGEQRVPDEGSPASWLARRQLDALGWEARFHHDGEIVETTLGAVGVEIDVQASLDRAGEVGHVGSLLRRMREARLARSSQVFVPLAFWIDEAKARRFLESIAPRFSVAPVDAVLDLENKRKIEDVPGRELDIDASLAEMRATSFEDGVVIRLVTKRVPAKVTALDLAQVDVTKVVAAFETSFSLFGSGAGRAVNIRNAARKIDGVVLPPGAGFSFNDRVGARTRENGFTLAPEIQGDELTDGIGGGTCQLSSTLHGAAVYGALEVLHRQGHSRASSYTKLGLDATVSFPVVDLKLKNPYPFPVMIHAHFPQPNKVRVEILGGEPVAKVEYGYGVGQSYDFVRRITVKSHLPPGKRIHRQKGVRGYDVTSTLRISYVDGRVEERRWFSGYRPSPEVYWVAPGYDEANLPPLPEHAKGIEGRLADASTATASFPVSTPAQAPAP</sequence>
<feature type="transmembrane region" description="Helical" evidence="2">
    <location>
        <begin position="31"/>
        <end position="51"/>
    </location>
</feature>
<evidence type="ECO:0000259" key="3">
    <source>
        <dbReference type="Pfam" id="PF12229"/>
    </source>
</evidence>
<dbReference type="Pfam" id="PF12229">
    <property type="entry name" value="PG_binding_4"/>
    <property type="match status" value="1"/>
</dbReference>
<keyword evidence="2" id="KW-1133">Transmembrane helix</keyword>